<feature type="transmembrane region" description="Helical" evidence="6">
    <location>
        <begin position="186"/>
        <end position="205"/>
    </location>
</feature>
<dbReference type="InterPro" id="IPR002524">
    <property type="entry name" value="Cation_efflux"/>
</dbReference>
<evidence type="ECO:0000256" key="2">
    <source>
        <dbReference type="ARBA" id="ARBA00022448"/>
    </source>
</evidence>
<feature type="domain" description="Cation efflux protein transmembrane" evidence="7">
    <location>
        <begin position="45"/>
        <end position="235"/>
    </location>
</feature>
<protein>
    <submittedName>
        <fullName evidence="8">Cation diffusion facilitator family transporter</fullName>
    </submittedName>
</protein>
<dbReference type="Pfam" id="PF01545">
    <property type="entry name" value="Cation_efflux"/>
    <property type="match status" value="1"/>
</dbReference>
<evidence type="ECO:0000313" key="8">
    <source>
        <dbReference type="EMBL" id="EET78798.1"/>
    </source>
</evidence>
<feature type="transmembrane region" description="Helical" evidence="6">
    <location>
        <begin position="39"/>
        <end position="61"/>
    </location>
</feature>
<dbReference type="GO" id="GO:0008324">
    <property type="term" value="F:monoatomic cation transmembrane transporter activity"/>
    <property type="evidence" value="ECO:0007669"/>
    <property type="project" value="InterPro"/>
</dbReference>
<dbReference type="eggNOG" id="COG0053">
    <property type="taxonomic scope" value="Bacteria"/>
</dbReference>
<dbReference type="AlphaFoldDB" id="C6RIQ5"/>
<dbReference type="SUPFAM" id="SSF161111">
    <property type="entry name" value="Cation efflux protein transmembrane domain-like"/>
    <property type="match status" value="1"/>
</dbReference>
<name>C6RIQ5_9BACT</name>
<reference evidence="8 9" key="1">
    <citation type="submission" date="2009-07" db="EMBL/GenBank/DDBJ databases">
        <authorList>
            <person name="Madupu R."/>
            <person name="Sebastian Y."/>
            <person name="Durkin A.S."/>
            <person name="Torralba M."/>
            <person name="Methe B."/>
            <person name="Sutton G.G."/>
            <person name="Strausberg R.L."/>
            <person name="Nelson K.E."/>
        </authorList>
    </citation>
    <scope>NUCLEOTIDE SEQUENCE [LARGE SCALE GENOMIC DNA]</scope>
    <source>
        <strain evidence="8 9">RM3277</strain>
    </source>
</reference>
<comment type="subcellular location">
    <subcellularLocation>
        <location evidence="1">Membrane</location>
        <topology evidence="1">Multi-pass membrane protein</topology>
    </subcellularLocation>
</comment>
<keyword evidence="3 6" id="KW-0812">Transmembrane</keyword>
<dbReference type="STRING" id="553219.CAMSH0001_1402"/>
<keyword evidence="2" id="KW-0813">Transport</keyword>
<organism evidence="8 9">
    <name type="scientific">Campylobacter showae RM3277</name>
    <dbReference type="NCBI Taxonomy" id="553219"/>
    <lineage>
        <taxon>Bacteria</taxon>
        <taxon>Pseudomonadati</taxon>
        <taxon>Campylobacterota</taxon>
        <taxon>Epsilonproteobacteria</taxon>
        <taxon>Campylobacterales</taxon>
        <taxon>Campylobacteraceae</taxon>
        <taxon>Campylobacter</taxon>
    </lineage>
</organism>
<evidence type="ECO:0000256" key="5">
    <source>
        <dbReference type="ARBA" id="ARBA00023136"/>
    </source>
</evidence>
<dbReference type="InterPro" id="IPR058533">
    <property type="entry name" value="Cation_efflux_TM"/>
</dbReference>
<dbReference type="Proteomes" id="UP000003107">
    <property type="component" value="Unassembled WGS sequence"/>
</dbReference>
<dbReference type="PANTHER" id="PTHR43840">
    <property type="entry name" value="MITOCHONDRIAL METAL TRANSPORTER 1-RELATED"/>
    <property type="match status" value="1"/>
</dbReference>
<gene>
    <name evidence="8" type="ORF">CAMSH0001_1402</name>
</gene>
<dbReference type="GO" id="GO:0016020">
    <property type="term" value="C:membrane"/>
    <property type="evidence" value="ECO:0007669"/>
    <property type="project" value="UniProtKB-SubCell"/>
</dbReference>
<proteinExistence type="predicted"/>
<dbReference type="PANTHER" id="PTHR43840:SF50">
    <property type="entry name" value="MANGANESE EFFLUX SYSTEM PROTEIN MNES"/>
    <property type="match status" value="1"/>
</dbReference>
<keyword evidence="4 6" id="KW-1133">Transmembrane helix</keyword>
<evidence type="ECO:0000256" key="3">
    <source>
        <dbReference type="ARBA" id="ARBA00022692"/>
    </source>
</evidence>
<dbReference type="NCBIfam" id="TIGR01297">
    <property type="entry name" value="CDF"/>
    <property type="match status" value="1"/>
</dbReference>
<evidence type="ECO:0000313" key="9">
    <source>
        <dbReference type="Proteomes" id="UP000003107"/>
    </source>
</evidence>
<comment type="caution">
    <text evidence="8">The sequence shown here is derived from an EMBL/GenBank/DDBJ whole genome shotgun (WGS) entry which is preliminary data.</text>
</comment>
<dbReference type="EMBL" id="ACVQ01000032">
    <property type="protein sequence ID" value="EET78798.1"/>
    <property type="molecule type" value="Genomic_DNA"/>
</dbReference>
<feature type="transmembrane region" description="Helical" evidence="6">
    <location>
        <begin position="111"/>
        <end position="128"/>
    </location>
</feature>
<feature type="transmembrane region" description="Helical" evidence="6">
    <location>
        <begin position="148"/>
        <end position="166"/>
    </location>
</feature>
<accession>C6RIQ5</accession>
<dbReference type="Gene3D" id="1.20.1510.10">
    <property type="entry name" value="Cation efflux protein transmembrane domain"/>
    <property type="match status" value="1"/>
</dbReference>
<evidence type="ECO:0000256" key="1">
    <source>
        <dbReference type="ARBA" id="ARBA00004141"/>
    </source>
</evidence>
<sequence>MKVAFYKILALMSRSDIISPKMKRNLKMMDFKDGKREKTIIKTALIGIVTNFFLAGAKIFIAMVSNSVALISDAVNNLSDAGSSIITIFGSKLASKMPDEDHPYGYGRTEYIGGLIVSVIVLMLGFQFLKTSIENIFAPEPTSFTMPFLAFLFCAIFVKFALGFYYKKIGKQTKSISLIAVGQEALGDAIISCVILVSAALSYFVDIQIDGYAGALASLVIIINGVLLIKETFDKIIGQRVEKEISDEIYAAVNRCEIVRGAYDLILHNYGAQRYVGSVNVEIDEHLPLSEVSQRLNELQIKIYKIYRIYLVFGVYSVNLGQDESRACVANLLSEFSSVRGFHAFFIDTKKKSVRFDVVVDFAEKNLSRLRAQIERKVALSFPGYKIFIVIDREFA</sequence>
<evidence type="ECO:0000259" key="7">
    <source>
        <dbReference type="Pfam" id="PF01545"/>
    </source>
</evidence>
<dbReference type="InterPro" id="IPR036837">
    <property type="entry name" value="Cation_efflux_CTD_sf"/>
</dbReference>
<dbReference type="InterPro" id="IPR050291">
    <property type="entry name" value="CDF_Transporter"/>
</dbReference>
<evidence type="ECO:0000256" key="4">
    <source>
        <dbReference type="ARBA" id="ARBA00022989"/>
    </source>
</evidence>
<dbReference type="SUPFAM" id="SSF160240">
    <property type="entry name" value="Cation efflux protein cytoplasmic domain-like"/>
    <property type="match status" value="1"/>
</dbReference>
<dbReference type="InterPro" id="IPR027469">
    <property type="entry name" value="Cation_efflux_TMD_sf"/>
</dbReference>
<keyword evidence="5 6" id="KW-0472">Membrane</keyword>
<evidence type="ECO:0000256" key="6">
    <source>
        <dbReference type="SAM" id="Phobius"/>
    </source>
</evidence>
<feature type="transmembrane region" description="Helical" evidence="6">
    <location>
        <begin position="211"/>
        <end position="229"/>
    </location>
</feature>
<keyword evidence="9" id="KW-1185">Reference proteome</keyword>